<reference evidence="1" key="1">
    <citation type="submission" date="2021-02" db="EMBL/GenBank/DDBJ databases">
        <authorList>
            <consortium name="DOE Joint Genome Institute"/>
            <person name="Ahrendt S."/>
            <person name="Looney B.P."/>
            <person name="Miyauchi S."/>
            <person name="Morin E."/>
            <person name="Drula E."/>
            <person name="Courty P.E."/>
            <person name="Chicoki N."/>
            <person name="Fauchery L."/>
            <person name="Kohler A."/>
            <person name="Kuo A."/>
            <person name="Labutti K."/>
            <person name="Pangilinan J."/>
            <person name="Lipzen A."/>
            <person name="Riley R."/>
            <person name="Andreopoulos W."/>
            <person name="He G."/>
            <person name="Johnson J."/>
            <person name="Barry K.W."/>
            <person name="Grigoriev I.V."/>
            <person name="Nagy L."/>
            <person name="Hibbett D."/>
            <person name="Henrissat B."/>
            <person name="Matheny P.B."/>
            <person name="Labbe J."/>
            <person name="Martin F."/>
        </authorList>
    </citation>
    <scope>NUCLEOTIDE SEQUENCE</scope>
    <source>
        <strain evidence="1">EC-137</strain>
    </source>
</reference>
<protein>
    <submittedName>
        <fullName evidence="1">Uncharacterized protein</fullName>
    </submittedName>
</protein>
<feature type="non-terminal residue" evidence="1">
    <location>
        <position position="1"/>
    </location>
</feature>
<sequence>KDPVRVAAGYKAAMSNPHTSSEAKAHACEQLEQIDPGTEGSSKPVPQDELTTRVLAGYNSTLSNDRVSSEAKVRAAEVLEAAGYQIERPEGTSEDEHMTRVLAGYKAALHNDRVSAEAKAHAREFLTAHCETV</sequence>
<dbReference type="EMBL" id="MU273467">
    <property type="protein sequence ID" value="KAI0036866.1"/>
    <property type="molecule type" value="Genomic_DNA"/>
</dbReference>
<keyword evidence="2" id="KW-1185">Reference proteome</keyword>
<evidence type="ECO:0000313" key="2">
    <source>
        <dbReference type="Proteomes" id="UP000814128"/>
    </source>
</evidence>
<name>A0ACB8QYA7_9AGAM</name>
<comment type="caution">
    <text evidence="1">The sequence shown here is derived from an EMBL/GenBank/DDBJ whole genome shotgun (WGS) entry which is preliminary data.</text>
</comment>
<gene>
    <name evidence="1" type="ORF">K488DRAFT_40072</name>
</gene>
<accession>A0ACB8QYA7</accession>
<dbReference type="Proteomes" id="UP000814128">
    <property type="component" value="Unassembled WGS sequence"/>
</dbReference>
<reference evidence="1" key="2">
    <citation type="journal article" date="2022" name="New Phytol.">
        <title>Evolutionary transition to the ectomycorrhizal habit in the genomes of a hyperdiverse lineage of mushroom-forming fungi.</title>
        <authorList>
            <person name="Looney B."/>
            <person name="Miyauchi S."/>
            <person name="Morin E."/>
            <person name="Drula E."/>
            <person name="Courty P.E."/>
            <person name="Kohler A."/>
            <person name="Kuo A."/>
            <person name="LaButti K."/>
            <person name="Pangilinan J."/>
            <person name="Lipzen A."/>
            <person name="Riley R."/>
            <person name="Andreopoulos W."/>
            <person name="He G."/>
            <person name="Johnson J."/>
            <person name="Nolan M."/>
            <person name="Tritt A."/>
            <person name="Barry K.W."/>
            <person name="Grigoriev I.V."/>
            <person name="Nagy L.G."/>
            <person name="Hibbett D."/>
            <person name="Henrissat B."/>
            <person name="Matheny P.B."/>
            <person name="Labbe J."/>
            <person name="Martin F.M."/>
        </authorList>
    </citation>
    <scope>NUCLEOTIDE SEQUENCE</scope>
    <source>
        <strain evidence="1">EC-137</strain>
    </source>
</reference>
<evidence type="ECO:0000313" key="1">
    <source>
        <dbReference type="EMBL" id="KAI0036866.1"/>
    </source>
</evidence>
<proteinExistence type="predicted"/>
<organism evidence="1 2">
    <name type="scientific">Vararia minispora EC-137</name>
    <dbReference type="NCBI Taxonomy" id="1314806"/>
    <lineage>
        <taxon>Eukaryota</taxon>
        <taxon>Fungi</taxon>
        <taxon>Dikarya</taxon>
        <taxon>Basidiomycota</taxon>
        <taxon>Agaricomycotina</taxon>
        <taxon>Agaricomycetes</taxon>
        <taxon>Russulales</taxon>
        <taxon>Lachnocladiaceae</taxon>
        <taxon>Vararia</taxon>
    </lineage>
</organism>